<reference evidence="1 2" key="1">
    <citation type="submission" date="2020-03" db="EMBL/GenBank/DDBJ databases">
        <authorList>
            <person name="Wang L."/>
            <person name="He N."/>
            <person name="Li Y."/>
            <person name="Fang Y."/>
            <person name="Zhang F."/>
        </authorList>
    </citation>
    <scope>NUCLEOTIDE SEQUENCE [LARGE SCALE GENOMIC DNA]</scope>
    <source>
        <strain evidence="1 2">36D10-4-7</strain>
    </source>
</reference>
<dbReference type="RefSeq" id="WP_168136022.1">
    <property type="nucleotide sequence ID" value="NZ_JAAVJH010000018.1"/>
</dbReference>
<evidence type="ECO:0000313" key="1">
    <source>
        <dbReference type="EMBL" id="NJR80468.1"/>
    </source>
</evidence>
<keyword evidence="2" id="KW-1185">Reference proteome</keyword>
<name>A0ABX1CU30_9SPHN</name>
<organism evidence="1 2">
    <name type="scientific">Sphingomonas corticis</name>
    <dbReference type="NCBI Taxonomy" id="2722791"/>
    <lineage>
        <taxon>Bacteria</taxon>
        <taxon>Pseudomonadati</taxon>
        <taxon>Pseudomonadota</taxon>
        <taxon>Alphaproteobacteria</taxon>
        <taxon>Sphingomonadales</taxon>
        <taxon>Sphingomonadaceae</taxon>
        <taxon>Sphingomonas</taxon>
    </lineage>
</organism>
<proteinExistence type="predicted"/>
<dbReference type="EMBL" id="JAAVJH010000018">
    <property type="protein sequence ID" value="NJR80468.1"/>
    <property type="molecule type" value="Genomic_DNA"/>
</dbReference>
<dbReference type="Proteomes" id="UP000732399">
    <property type="component" value="Unassembled WGS sequence"/>
</dbReference>
<gene>
    <name evidence="1" type="ORF">HBH26_17965</name>
</gene>
<protein>
    <submittedName>
        <fullName evidence="1">Uncharacterized protein</fullName>
    </submittedName>
</protein>
<accession>A0ABX1CU30</accession>
<comment type="caution">
    <text evidence="1">The sequence shown here is derived from an EMBL/GenBank/DDBJ whole genome shotgun (WGS) entry which is preliminary data.</text>
</comment>
<sequence>MSDKHRNRAIREATRAYCERLLLDILPPIREVAHDLGYAVAVHGSLANDIDLVAVAWVDHARDPDELARAVRGAVSGVVGRCNIMSKQGEKLYGEKPHGRRAYTLMMHPLSYIDLSVIGPVGASA</sequence>
<evidence type="ECO:0000313" key="2">
    <source>
        <dbReference type="Proteomes" id="UP000732399"/>
    </source>
</evidence>